<evidence type="ECO:0000256" key="2">
    <source>
        <dbReference type="PROSITE-ProRule" id="PRU00335"/>
    </source>
</evidence>
<dbReference type="PROSITE" id="PS50977">
    <property type="entry name" value="HTH_TETR_2"/>
    <property type="match status" value="1"/>
</dbReference>
<reference evidence="4" key="1">
    <citation type="submission" date="2022-01" db="EMBL/GenBank/DDBJ databases">
        <title>Genome-Based Taxonomic Classification of the Phylum Actinobacteria.</title>
        <authorList>
            <person name="Gao Y."/>
        </authorList>
    </citation>
    <scope>NUCLEOTIDE SEQUENCE</scope>
    <source>
        <strain evidence="4">KLBMP 8922</strain>
    </source>
</reference>
<evidence type="ECO:0000259" key="3">
    <source>
        <dbReference type="PROSITE" id="PS50977"/>
    </source>
</evidence>
<sequence>MTMREPTRQPKSQTVELRFGARDRILDAAYRLFSVRGIRDVGIDEVIQRSGVAKATLYRHFPSKTDLALAFLQLREERWTSNLLTAGARSRGKTAEEQLLALFDVLDDWFRQEDFDTCAFINVLLEMRADHPLGMASIGHLDTIRGVVAQFAAGAGLARTDEFARSWHLLMKGAVVSAAEGDLDAALRAKEMAVDLVARHRPAEA</sequence>
<dbReference type="PANTHER" id="PTHR30055">
    <property type="entry name" value="HTH-TYPE TRANSCRIPTIONAL REGULATOR RUTR"/>
    <property type="match status" value="1"/>
</dbReference>
<dbReference type="Pfam" id="PF00440">
    <property type="entry name" value="TetR_N"/>
    <property type="match status" value="1"/>
</dbReference>
<proteinExistence type="predicted"/>
<dbReference type="SUPFAM" id="SSF46689">
    <property type="entry name" value="Homeodomain-like"/>
    <property type="match status" value="1"/>
</dbReference>
<dbReference type="GO" id="GO:0000976">
    <property type="term" value="F:transcription cis-regulatory region binding"/>
    <property type="evidence" value="ECO:0007669"/>
    <property type="project" value="TreeGrafter"/>
</dbReference>
<name>A0AA41Q3Y7_9ACTN</name>
<dbReference type="PRINTS" id="PR00455">
    <property type="entry name" value="HTHTETR"/>
</dbReference>
<protein>
    <submittedName>
        <fullName evidence="4">TetR/AcrR family transcriptional regulator</fullName>
    </submittedName>
</protein>
<feature type="DNA-binding region" description="H-T-H motif" evidence="2">
    <location>
        <begin position="42"/>
        <end position="61"/>
    </location>
</feature>
<feature type="domain" description="HTH tetR-type" evidence="3">
    <location>
        <begin position="19"/>
        <end position="79"/>
    </location>
</feature>
<comment type="caution">
    <text evidence="4">The sequence shown here is derived from an EMBL/GenBank/DDBJ whole genome shotgun (WGS) entry which is preliminary data.</text>
</comment>
<dbReference type="EMBL" id="JAKFHA010000015">
    <property type="protein sequence ID" value="MCF2530271.1"/>
    <property type="molecule type" value="Genomic_DNA"/>
</dbReference>
<dbReference type="GO" id="GO:0003700">
    <property type="term" value="F:DNA-binding transcription factor activity"/>
    <property type="evidence" value="ECO:0007669"/>
    <property type="project" value="TreeGrafter"/>
</dbReference>
<dbReference type="InterPro" id="IPR036271">
    <property type="entry name" value="Tet_transcr_reg_TetR-rel_C_sf"/>
</dbReference>
<dbReference type="PANTHER" id="PTHR30055:SF200">
    <property type="entry name" value="HTH-TYPE TRANSCRIPTIONAL REPRESSOR BDCR"/>
    <property type="match status" value="1"/>
</dbReference>
<evidence type="ECO:0000313" key="5">
    <source>
        <dbReference type="Proteomes" id="UP001165378"/>
    </source>
</evidence>
<gene>
    <name evidence="4" type="ORF">LZ495_24025</name>
</gene>
<dbReference type="Proteomes" id="UP001165378">
    <property type="component" value="Unassembled WGS sequence"/>
</dbReference>
<keyword evidence="5" id="KW-1185">Reference proteome</keyword>
<evidence type="ECO:0000256" key="1">
    <source>
        <dbReference type="ARBA" id="ARBA00023125"/>
    </source>
</evidence>
<dbReference type="InterPro" id="IPR001647">
    <property type="entry name" value="HTH_TetR"/>
</dbReference>
<accession>A0AA41Q3Y7</accession>
<evidence type="ECO:0000313" key="4">
    <source>
        <dbReference type="EMBL" id="MCF2530271.1"/>
    </source>
</evidence>
<dbReference type="InterPro" id="IPR050109">
    <property type="entry name" value="HTH-type_TetR-like_transc_reg"/>
</dbReference>
<dbReference type="RefSeq" id="WP_235054935.1">
    <property type="nucleotide sequence ID" value="NZ_JAKFHA010000015.1"/>
</dbReference>
<dbReference type="Gene3D" id="1.10.357.10">
    <property type="entry name" value="Tetracycline Repressor, domain 2"/>
    <property type="match status" value="1"/>
</dbReference>
<dbReference type="InterPro" id="IPR009057">
    <property type="entry name" value="Homeodomain-like_sf"/>
</dbReference>
<keyword evidence="1 2" id="KW-0238">DNA-binding</keyword>
<dbReference type="SUPFAM" id="SSF48498">
    <property type="entry name" value="Tetracyclin repressor-like, C-terminal domain"/>
    <property type="match status" value="1"/>
</dbReference>
<dbReference type="AlphaFoldDB" id="A0AA41Q3Y7"/>
<organism evidence="4 5">
    <name type="scientific">Yinghuangia soli</name>
    <dbReference type="NCBI Taxonomy" id="2908204"/>
    <lineage>
        <taxon>Bacteria</taxon>
        <taxon>Bacillati</taxon>
        <taxon>Actinomycetota</taxon>
        <taxon>Actinomycetes</taxon>
        <taxon>Kitasatosporales</taxon>
        <taxon>Streptomycetaceae</taxon>
        <taxon>Yinghuangia</taxon>
    </lineage>
</organism>